<keyword evidence="2" id="KW-0812">Transmembrane</keyword>
<evidence type="ECO:0000256" key="1">
    <source>
        <dbReference type="SAM" id="MobiDB-lite"/>
    </source>
</evidence>
<evidence type="ECO:0000259" key="3">
    <source>
        <dbReference type="Pfam" id="PF02206"/>
    </source>
</evidence>
<feature type="domain" description="Domain of unknown function WSN" evidence="3">
    <location>
        <begin position="83"/>
        <end position="135"/>
    </location>
</feature>
<evidence type="ECO:0000313" key="4">
    <source>
        <dbReference type="EnsemblMetazoa" id="CJA42166.1"/>
    </source>
</evidence>
<reference evidence="5" key="1">
    <citation type="submission" date="2010-08" db="EMBL/GenBank/DDBJ databases">
        <authorList>
            <consortium name="Caenorhabditis japonica Sequencing Consortium"/>
            <person name="Wilson R.K."/>
        </authorList>
    </citation>
    <scope>NUCLEOTIDE SEQUENCE [LARGE SCALE GENOMIC DNA]</scope>
    <source>
        <strain evidence="5">DF5081</strain>
    </source>
</reference>
<accession>A0A8R1ERU3</accession>
<dbReference type="Pfam" id="PF02206">
    <property type="entry name" value="WSN"/>
    <property type="match status" value="1"/>
</dbReference>
<dbReference type="EnsemblMetazoa" id="CJA42166.1">
    <property type="protein sequence ID" value="CJA42166.1"/>
    <property type="gene ID" value="WBGene00218014"/>
</dbReference>
<name>A0A8R1ERU3_CAEJA</name>
<dbReference type="Proteomes" id="UP000005237">
    <property type="component" value="Unassembled WGS sequence"/>
</dbReference>
<dbReference type="InterPro" id="IPR003125">
    <property type="entry name" value="WSN"/>
</dbReference>
<evidence type="ECO:0000256" key="2">
    <source>
        <dbReference type="SAM" id="Phobius"/>
    </source>
</evidence>
<feature type="transmembrane region" description="Helical" evidence="2">
    <location>
        <begin position="51"/>
        <end position="69"/>
    </location>
</feature>
<sequence>MKQIPGRLLSQTELSLSDSSHSENTCKINKETIDEKVNGSSRAASVSKFKIYAVLGVLAIVLFLLYSWFTKSENNSSKDLNTLNTSEEKTASLARLMNAIALQNEFNDGSVTMKEVMAKALDVRNLTLLDSIDEKASRVAVKAVKTFDLITARSAQTINETTEKLSKVLLLGDSTSHSSSISQMFSSLNNFDIDLDTISSSVAQSVQSLKNLSQEINSSNPKFDMAVEHFSDFFLPFLNLHKIHVKSCRWQVLHPNPVYYRPSRISATALSLDRHTRY</sequence>
<proteinExistence type="predicted"/>
<reference evidence="4" key="2">
    <citation type="submission" date="2022-06" db="UniProtKB">
        <authorList>
            <consortium name="EnsemblMetazoa"/>
        </authorList>
    </citation>
    <scope>IDENTIFICATION</scope>
    <source>
        <strain evidence="4">DF5081</strain>
    </source>
</reference>
<feature type="compositionally biased region" description="Polar residues" evidence="1">
    <location>
        <begin position="9"/>
        <end position="23"/>
    </location>
</feature>
<dbReference type="AlphaFoldDB" id="A0A8R1ERU3"/>
<organism evidence="4 5">
    <name type="scientific">Caenorhabditis japonica</name>
    <dbReference type="NCBI Taxonomy" id="281687"/>
    <lineage>
        <taxon>Eukaryota</taxon>
        <taxon>Metazoa</taxon>
        <taxon>Ecdysozoa</taxon>
        <taxon>Nematoda</taxon>
        <taxon>Chromadorea</taxon>
        <taxon>Rhabditida</taxon>
        <taxon>Rhabditina</taxon>
        <taxon>Rhabditomorpha</taxon>
        <taxon>Rhabditoidea</taxon>
        <taxon>Rhabditidae</taxon>
        <taxon>Peloderinae</taxon>
        <taxon>Caenorhabditis</taxon>
    </lineage>
</organism>
<feature type="region of interest" description="Disordered" evidence="1">
    <location>
        <begin position="1"/>
        <end position="23"/>
    </location>
</feature>
<keyword evidence="2" id="KW-0472">Membrane</keyword>
<protein>
    <submittedName>
        <fullName evidence="4">WSN domain-containing protein</fullName>
    </submittedName>
</protein>
<evidence type="ECO:0000313" key="5">
    <source>
        <dbReference type="Proteomes" id="UP000005237"/>
    </source>
</evidence>
<keyword evidence="5" id="KW-1185">Reference proteome</keyword>
<keyword evidence="2" id="KW-1133">Transmembrane helix</keyword>